<dbReference type="SMART" id="SM00060">
    <property type="entry name" value="FN3"/>
    <property type="match status" value="1"/>
</dbReference>
<gene>
    <name evidence="3" type="ordered locus">A2cp1_0044</name>
</gene>
<accession>B8J7R2</accession>
<protein>
    <submittedName>
        <fullName evidence="3">Fibronectin type III domain protein</fullName>
    </submittedName>
</protein>
<dbReference type="Gene3D" id="3.90.10.10">
    <property type="entry name" value="Cytochrome C3"/>
    <property type="match status" value="2"/>
</dbReference>
<dbReference type="InterPro" id="IPR013783">
    <property type="entry name" value="Ig-like_fold"/>
</dbReference>
<dbReference type="InterPro" id="IPR036116">
    <property type="entry name" value="FN3_sf"/>
</dbReference>
<dbReference type="CDD" id="cd00063">
    <property type="entry name" value="FN3"/>
    <property type="match status" value="1"/>
</dbReference>
<dbReference type="SUPFAM" id="SSF48695">
    <property type="entry name" value="Multiheme cytochromes"/>
    <property type="match status" value="1"/>
</dbReference>
<dbReference type="SUPFAM" id="SSF49265">
    <property type="entry name" value="Fibronectin type III"/>
    <property type="match status" value="1"/>
</dbReference>
<dbReference type="InterPro" id="IPR036280">
    <property type="entry name" value="Multihaem_cyt_sf"/>
</dbReference>
<evidence type="ECO:0000259" key="2">
    <source>
        <dbReference type="SMART" id="SM00060"/>
    </source>
</evidence>
<name>B8J7R2_ANAD2</name>
<reference evidence="3" key="1">
    <citation type="submission" date="2009-01" db="EMBL/GenBank/DDBJ databases">
        <title>Complete sequence of Anaeromyxobacter dehalogenans 2CP-1.</title>
        <authorList>
            <consortium name="US DOE Joint Genome Institute"/>
            <person name="Lucas S."/>
            <person name="Copeland A."/>
            <person name="Lapidus A."/>
            <person name="Glavina del Rio T."/>
            <person name="Dalin E."/>
            <person name="Tice H."/>
            <person name="Bruce D."/>
            <person name="Goodwin L."/>
            <person name="Pitluck S."/>
            <person name="Saunders E."/>
            <person name="Brettin T."/>
            <person name="Detter J.C."/>
            <person name="Han C."/>
            <person name="Larimer F."/>
            <person name="Land M."/>
            <person name="Hauser L."/>
            <person name="Kyrpides N."/>
            <person name="Ovchinnikova G."/>
            <person name="Beliaev A.S."/>
            <person name="Richardson P."/>
        </authorList>
    </citation>
    <scope>NUCLEOTIDE SEQUENCE</scope>
    <source>
        <strain evidence="3">2CP-1</strain>
    </source>
</reference>
<keyword evidence="4" id="KW-1185">Reference proteome</keyword>
<feature type="domain" description="Fibronectin type-III" evidence="2">
    <location>
        <begin position="513"/>
        <end position="589"/>
    </location>
</feature>
<evidence type="ECO:0000313" key="4">
    <source>
        <dbReference type="Proteomes" id="UP000007089"/>
    </source>
</evidence>
<dbReference type="Pfam" id="PF14522">
    <property type="entry name" value="Cytochrome_C7"/>
    <property type="match status" value="1"/>
</dbReference>
<dbReference type="InterPro" id="IPR003961">
    <property type="entry name" value="FN3_dom"/>
</dbReference>
<dbReference type="KEGG" id="acp:A2cp1_0044"/>
<proteinExistence type="predicted"/>
<dbReference type="HOGENOM" id="CLU_377974_0_0_7"/>
<feature type="region of interest" description="Disordered" evidence="1">
    <location>
        <begin position="1"/>
        <end position="20"/>
    </location>
</feature>
<evidence type="ECO:0000256" key="1">
    <source>
        <dbReference type="SAM" id="MobiDB-lite"/>
    </source>
</evidence>
<dbReference type="GO" id="GO:0003993">
    <property type="term" value="F:acid phosphatase activity"/>
    <property type="evidence" value="ECO:0007669"/>
    <property type="project" value="InterPro"/>
</dbReference>
<dbReference type="AlphaFoldDB" id="B8J7R2"/>
<dbReference type="EMBL" id="CP001359">
    <property type="protein sequence ID" value="ACL63404.1"/>
    <property type="molecule type" value="Genomic_DNA"/>
</dbReference>
<organism evidence="3 4">
    <name type="scientific">Anaeromyxobacter dehalogenans (strain ATCC BAA-258 / DSM 21875 / 2CP-1)</name>
    <dbReference type="NCBI Taxonomy" id="455488"/>
    <lineage>
        <taxon>Bacteria</taxon>
        <taxon>Pseudomonadati</taxon>
        <taxon>Myxococcota</taxon>
        <taxon>Myxococcia</taxon>
        <taxon>Myxococcales</taxon>
        <taxon>Cystobacterineae</taxon>
        <taxon>Anaeromyxobacteraceae</taxon>
        <taxon>Anaeromyxobacter</taxon>
    </lineage>
</organism>
<dbReference type="GO" id="GO:0046872">
    <property type="term" value="F:metal ion binding"/>
    <property type="evidence" value="ECO:0007669"/>
    <property type="project" value="InterPro"/>
</dbReference>
<dbReference type="Pfam" id="PF00041">
    <property type="entry name" value="fn3"/>
    <property type="match status" value="1"/>
</dbReference>
<dbReference type="Gene3D" id="2.60.40.10">
    <property type="entry name" value="Immunoglobulins"/>
    <property type="match status" value="2"/>
</dbReference>
<dbReference type="Proteomes" id="UP000007089">
    <property type="component" value="Chromosome"/>
</dbReference>
<sequence length="743" mass="76409">MRQPVHRSSRGGLLTPRARGSSRLAPTTAVVFALSAVLVSGCGPDEAPTAASALAGDPMPGKIVEPAPAPLPPRFTTQALPVAGEVCVGSAAHDKHAASGIGCTACHPCGGALGFANPVTFPGGTSSANGSVVSDASGTTCSVGCHAPLGAEPHGVSWTAGPLQCVTCHTDVGAIDPATALSAHPLPDGSSGTSCQSCHDTSQHLSGEVRMVDGGGGSAAVTCAGCHAGQGQTLSGETPPLLVGWDDMASGDFHGDRPGTCRFDALDAAGQRSIGRGAYPCPPNQPDQPGAMRITPRWWYANGTSGAWAWTCVLQPVDPAGNPVGAARTGQPCPEGTIQNSSCTSNLSSPSCYPTTLVTRGFGGTLLAPYARGQGAIACARCHDFHASNNAFLLAAHVNGVAIPPGSIDRAGVGAQVLCTACHQGDRHEVCKACHRERWVTDGSYSWFEGAPADPAPDGAACFFCHGHEGIQQMEVTSPVYPPNHPYSTGLPQSACTHCHDGWAPPPTEYVAPRFQAGPALSAVTATSATIAWTSSEKATSYVEYGVGTAGHVAGNDAFVVQHSVQLTGLTPGTTYVWRVRTSDVFRNVTHTALQSFTTPAEGALSSPDLAPVSASFEVGTYDATVPLVWFPVTAAAGVVLQYEVQLASDAAFTYLQNGSLTGPGVPGSTVGSTGWVSGTPTTSGGRPALQVPARILDIPQDWCGPYAPRLYYWRVRVRDQQGHESGWSTPGNFGAFAWDPWC</sequence>
<evidence type="ECO:0000313" key="3">
    <source>
        <dbReference type="EMBL" id="ACL63404.1"/>
    </source>
</evidence>
<dbReference type="InterPro" id="IPR029467">
    <property type="entry name" value="Cyt_c7-like"/>
</dbReference>